<dbReference type="Proteomes" id="UP000811545">
    <property type="component" value="Unassembled WGS sequence"/>
</dbReference>
<dbReference type="EMBL" id="QLTW01000055">
    <property type="protein sequence ID" value="MBT9145174.1"/>
    <property type="molecule type" value="Genomic_DNA"/>
</dbReference>
<evidence type="ECO:0000313" key="1">
    <source>
        <dbReference type="EMBL" id="MBT9145174.1"/>
    </source>
</evidence>
<proteinExistence type="predicted"/>
<name>A0A9E2BHJ5_PSYF1</name>
<dbReference type="GO" id="GO:0006352">
    <property type="term" value="P:DNA-templated transcription initiation"/>
    <property type="evidence" value="ECO:0007669"/>
    <property type="project" value="InterPro"/>
</dbReference>
<dbReference type="Gene3D" id="1.10.1740.10">
    <property type="match status" value="1"/>
</dbReference>
<evidence type="ECO:0000313" key="2">
    <source>
        <dbReference type="Proteomes" id="UP000811545"/>
    </source>
</evidence>
<accession>A0A9E2BHJ5</accession>
<dbReference type="InterPro" id="IPR013325">
    <property type="entry name" value="RNA_pol_sigma_r2"/>
</dbReference>
<dbReference type="AlphaFoldDB" id="A0A9E2BHJ5"/>
<protein>
    <recommendedName>
        <fullName evidence="3">RNA polymerase sigma-70 region 2 domain-containing protein</fullName>
    </recommendedName>
</protein>
<reference evidence="1 2" key="1">
    <citation type="journal article" date="2021" name="bioRxiv">
        <title>Unique metabolic strategies in Hadean analogues reveal hints for primordial physiology.</title>
        <authorList>
            <person name="Nobu M.K."/>
            <person name="Nakai R."/>
            <person name="Tamazawa S."/>
            <person name="Mori H."/>
            <person name="Toyoda A."/>
            <person name="Ijiri A."/>
            <person name="Suzuki S."/>
            <person name="Kurokawa K."/>
            <person name="Kamagata Y."/>
            <person name="Tamaki H."/>
        </authorList>
    </citation>
    <scope>NUCLEOTIDE SEQUENCE [LARGE SCALE GENOMIC DNA]</scope>
    <source>
        <strain evidence="1">BS525</strain>
    </source>
</reference>
<sequence length="45" mass="5629">MKASQMGEFEEIYYQWYHRFLRLSYGILKDEEEAKEVMQEVFTKF</sequence>
<dbReference type="GO" id="GO:0003700">
    <property type="term" value="F:DNA-binding transcription factor activity"/>
    <property type="evidence" value="ECO:0007669"/>
    <property type="project" value="InterPro"/>
</dbReference>
<gene>
    <name evidence="1" type="ORF">DDT42_01044</name>
</gene>
<dbReference type="SUPFAM" id="SSF88946">
    <property type="entry name" value="Sigma2 domain of RNA polymerase sigma factors"/>
    <property type="match status" value="1"/>
</dbReference>
<evidence type="ECO:0008006" key="3">
    <source>
        <dbReference type="Google" id="ProtNLM"/>
    </source>
</evidence>
<comment type="caution">
    <text evidence="1">The sequence shown here is derived from an EMBL/GenBank/DDBJ whole genome shotgun (WGS) entry which is preliminary data.</text>
</comment>
<organism evidence="1 2">
    <name type="scientific">Psychracetigena formicireducens</name>
    <dbReference type="NCBI Taxonomy" id="2986056"/>
    <lineage>
        <taxon>Bacteria</taxon>
        <taxon>Bacillati</taxon>
        <taxon>Candidatus Lithacetigenota</taxon>
        <taxon>Candidatus Psychracetigena</taxon>
    </lineage>
</organism>